<keyword evidence="9" id="KW-0808">Transferase</keyword>
<dbReference type="InterPro" id="IPR029044">
    <property type="entry name" value="Nucleotide-diphossugar_trans"/>
</dbReference>
<dbReference type="GO" id="GO:0016020">
    <property type="term" value="C:membrane"/>
    <property type="evidence" value="ECO:0007669"/>
    <property type="project" value="UniProtKB-SubCell"/>
</dbReference>
<dbReference type="Proteomes" id="UP000313849">
    <property type="component" value="Unassembled WGS sequence"/>
</dbReference>
<evidence type="ECO:0000256" key="6">
    <source>
        <dbReference type="SAM" id="Phobius"/>
    </source>
</evidence>
<dbReference type="InterPro" id="IPR001173">
    <property type="entry name" value="Glyco_trans_2-like"/>
</dbReference>
<dbReference type="GO" id="GO:0000271">
    <property type="term" value="P:polysaccharide biosynthetic process"/>
    <property type="evidence" value="ECO:0007669"/>
    <property type="project" value="InterPro"/>
</dbReference>
<dbReference type="OrthoDB" id="9810303at2"/>
<feature type="transmembrane region" description="Helical" evidence="6">
    <location>
        <begin position="297"/>
        <end position="315"/>
    </location>
</feature>
<feature type="transmembrane region" description="Helical" evidence="6">
    <location>
        <begin position="258"/>
        <end position="277"/>
    </location>
</feature>
<dbReference type="InterPro" id="IPR007267">
    <property type="entry name" value="GtrA_DPMS_TM"/>
</dbReference>
<sequence length="393" mass="41259">MATTWVLVPAYQPDHRLVELLGALRRDLPSAGLAVVDDGSGERYQRVFDAAARLGASVLHHPRNRGKAAALRTGMAWIAELTRGRDDVVVVCADCDGQHRPGDVAAVADEVARRLAEGERDVLVLGSRAFTGRVPLRSRIGNRAMTGLVALATGRRIGDTQTGLRGFGACSVPWLLRVPGERFAYELRVLLEAADRGGPVVEVPIATVYLDHNASSHFRPLVDSAHVLAPLLLFAASSLLAAAVDLAGVLLLEALTGSLALAVVGARLASASVNFALNRRAVFPGAARGRAALGGQVLRYVGLAVVLLAAGYVGIRTLEHIGLPLVVAKPATDLALWVASFVVQRRVVFAPGRRAPSGVEPRLDEGAEASTDRARVVGAGAAQRPASSSPRVS</sequence>
<dbReference type="RefSeq" id="WP_139986762.1">
    <property type="nucleotide sequence ID" value="NZ_VENP01000023.1"/>
</dbReference>
<feature type="domain" description="GtrA/DPMS transmembrane" evidence="8">
    <location>
        <begin position="234"/>
        <end position="349"/>
    </location>
</feature>
<evidence type="ECO:0000256" key="3">
    <source>
        <dbReference type="ARBA" id="ARBA00022989"/>
    </source>
</evidence>
<organism evidence="9 10">
    <name type="scientific">Miniimonas arenae</name>
    <dbReference type="NCBI Taxonomy" id="676201"/>
    <lineage>
        <taxon>Bacteria</taxon>
        <taxon>Bacillati</taxon>
        <taxon>Actinomycetota</taxon>
        <taxon>Actinomycetes</taxon>
        <taxon>Micrococcales</taxon>
        <taxon>Beutenbergiaceae</taxon>
        <taxon>Miniimonas</taxon>
    </lineage>
</organism>
<feature type="compositionally biased region" description="Basic and acidic residues" evidence="5">
    <location>
        <begin position="361"/>
        <end position="375"/>
    </location>
</feature>
<dbReference type="EMBL" id="VENP01000023">
    <property type="protein sequence ID" value="TNU74704.1"/>
    <property type="molecule type" value="Genomic_DNA"/>
</dbReference>
<accession>A0A5C5BDI0</accession>
<dbReference type="CDD" id="cd04179">
    <property type="entry name" value="DPM_DPG-synthase_like"/>
    <property type="match status" value="1"/>
</dbReference>
<keyword evidence="4 6" id="KW-0472">Membrane</keyword>
<keyword evidence="2 6" id="KW-0812">Transmembrane</keyword>
<evidence type="ECO:0000259" key="8">
    <source>
        <dbReference type="Pfam" id="PF04138"/>
    </source>
</evidence>
<proteinExistence type="predicted"/>
<dbReference type="GO" id="GO:0006487">
    <property type="term" value="P:protein N-linked glycosylation"/>
    <property type="evidence" value="ECO:0007669"/>
    <property type="project" value="TreeGrafter"/>
</dbReference>
<gene>
    <name evidence="9" type="ORF">FH969_07685</name>
</gene>
<evidence type="ECO:0000313" key="10">
    <source>
        <dbReference type="Proteomes" id="UP000313849"/>
    </source>
</evidence>
<dbReference type="Pfam" id="PF00535">
    <property type="entry name" value="Glycos_transf_2"/>
    <property type="match status" value="1"/>
</dbReference>
<name>A0A5C5BDI0_9MICO</name>
<dbReference type="Pfam" id="PF04138">
    <property type="entry name" value="GtrA_DPMS_TM"/>
    <property type="match status" value="1"/>
</dbReference>
<evidence type="ECO:0000313" key="9">
    <source>
        <dbReference type="EMBL" id="TNU74704.1"/>
    </source>
</evidence>
<evidence type="ECO:0000256" key="5">
    <source>
        <dbReference type="SAM" id="MobiDB-lite"/>
    </source>
</evidence>
<feature type="region of interest" description="Disordered" evidence="5">
    <location>
        <begin position="354"/>
        <end position="393"/>
    </location>
</feature>
<evidence type="ECO:0000256" key="2">
    <source>
        <dbReference type="ARBA" id="ARBA00022692"/>
    </source>
</evidence>
<dbReference type="Gene3D" id="3.90.550.10">
    <property type="entry name" value="Spore Coat Polysaccharide Biosynthesis Protein SpsA, Chain A"/>
    <property type="match status" value="1"/>
</dbReference>
<comment type="subcellular location">
    <subcellularLocation>
        <location evidence="1">Membrane</location>
        <topology evidence="1">Multi-pass membrane protein</topology>
    </subcellularLocation>
</comment>
<feature type="transmembrane region" description="Helical" evidence="6">
    <location>
        <begin position="321"/>
        <end position="343"/>
    </location>
</feature>
<dbReference type="PANTHER" id="PTHR10859:SF114">
    <property type="entry name" value="DOLICHOL-PHOSPHATE MANNOSYLTRANSFERASE"/>
    <property type="match status" value="1"/>
</dbReference>
<dbReference type="AlphaFoldDB" id="A0A5C5BDI0"/>
<dbReference type="GO" id="GO:0016740">
    <property type="term" value="F:transferase activity"/>
    <property type="evidence" value="ECO:0007669"/>
    <property type="project" value="UniProtKB-KW"/>
</dbReference>
<reference evidence="9 10" key="1">
    <citation type="submission" date="2019-06" db="EMBL/GenBank/DDBJ databases">
        <title>Draft genome sequence of Miniimonas arenae KCTC 19750T isolated from sea sand.</title>
        <authorList>
            <person name="Park S.-J."/>
        </authorList>
    </citation>
    <scope>NUCLEOTIDE SEQUENCE [LARGE SCALE GENOMIC DNA]</scope>
    <source>
        <strain evidence="9 10">KCTC 19750</strain>
    </source>
</reference>
<evidence type="ECO:0000256" key="1">
    <source>
        <dbReference type="ARBA" id="ARBA00004141"/>
    </source>
</evidence>
<feature type="domain" description="Glycosyltransferase 2-like" evidence="7">
    <location>
        <begin position="6"/>
        <end position="113"/>
    </location>
</feature>
<evidence type="ECO:0000256" key="4">
    <source>
        <dbReference type="ARBA" id="ARBA00023136"/>
    </source>
</evidence>
<comment type="caution">
    <text evidence="9">The sequence shown here is derived from an EMBL/GenBank/DDBJ whole genome shotgun (WGS) entry which is preliminary data.</text>
</comment>
<keyword evidence="10" id="KW-1185">Reference proteome</keyword>
<feature type="transmembrane region" description="Helical" evidence="6">
    <location>
        <begin position="227"/>
        <end position="252"/>
    </location>
</feature>
<keyword evidence="3 6" id="KW-1133">Transmembrane helix</keyword>
<dbReference type="PANTHER" id="PTHR10859">
    <property type="entry name" value="GLYCOSYL TRANSFERASE"/>
    <property type="match status" value="1"/>
</dbReference>
<dbReference type="SUPFAM" id="SSF53448">
    <property type="entry name" value="Nucleotide-diphospho-sugar transferases"/>
    <property type="match status" value="1"/>
</dbReference>
<protein>
    <submittedName>
        <fullName evidence="9">Glycosyltransferase</fullName>
    </submittedName>
</protein>
<evidence type="ECO:0000259" key="7">
    <source>
        <dbReference type="Pfam" id="PF00535"/>
    </source>
</evidence>